<proteinExistence type="inferred from homology"/>
<evidence type="ECO:0000256" key="7">
    <source>
        <dbReference type="ARBA" id="ARBA00023136"/>
    </source>
</evidence>
<keyword evidence="8 9" id="KW-0407">Ion channel</keyword>
<evidence type="ECO:0000256" key="1">
    <source>
        <dbReference type="ARBA" id="ARBA00004651"/>
    </source>
</evidence>
<reference evidence="11" key="1">
    <citation type="submission" date="2019-05" db="EMBL/GenBank/DDBJ databases">
        <title>Annotation for the trematode Fasciolopsis buski.</title>
        <authorList>
            <person name="Choi Y.-J."/>
        </authorList>
    </citation>
    <scope>NUCLEOTIDE SEQUENCE</scope>
    <source>
        <strain evidence="11">HT</strain>
        <tissue evidence="11">Whole worm</tissue>
    </source>
</reference>
<dbReference type="Proteomes" id="UP000728185">
    <property type="component" value="Unassembled WGS sequence"/>
</dbReference>
<evidence type="ECO:0000256" key="4">
    <source>
        <dbReference type="ARBA" id="ARBA00022692"/>
    </source>
</evidence>
<dbReference type="PROSITE" id="PS51013">
    <property type="entry name" value="PANNEXIN"/>
    <property type="match status" value="1"/>
</dbReference>
<dbReference type="InterPro" id="IPR000990">
    <property type="entry name" value="Innexin"/>
</dbReference>
<dbReference type="PANTHER" id="PTHR11893:SF36">
    <property type="entry name" value="INNEXIN-5"/>
    <property type="match status" value="1"/>
</dbReference>
<organism evidence="11 12">
    <name type="scientific">Fasciolopsis buskii</name>
    <dbReference type="NCBI Taxonomy" id="27845"/>
    <lineage>
        <taxon>Eukaryota</taxon>
        <taxon>Metazoa</taxon>
        <taxon>Spiralia</taxon>
        <taxon>Lophotrochozoa</taxon>
        <taxon>Platyhelminthes</taxon>
        <taxon>Trematoda</taxon>
        <taxon>Digenea</taxon>
        <taxon>Plagiorchiida</taxon>
        <taxon>Echinostomata</taxon>
        <taxon>Echinostomatoidea</taxon>
        <taxon>Fasciolidae</taxon>
        <taxon>Fasciolopsis</taxon>
    </lineage>
</organism>
<evidence type="ECO:0000256" key="3">
    <source>
        <dbReference type="ARBA" id="ARBA00022475"/>
    </source>
</evidence>
<dbReference type="Pfam" id="PF00876">
    <property type="entry name" value="Innexin"/>
    <property type="match status" value="1"/>
</dbReference>
<feature type="region of interest" description="Disordered" evidence="10">
    <location>
        <begin position="349"/>
        <end position="372"/>
    </location>
</feature>
<accession>A0A8E0VI77</accession>
<evidence type="ECO:0000256" key="8">
    <source>
        <dbReference type="ARBA" id="ARBA00023303"/>
    </source>
</evidence>
<evidence type="ECO:0000256" key="5">
    <source>
        <dbReference type="ARBA" id="ARBA00022989"/>
    </source>
</evidence>
<keyword evidence="5 9" id="KW-1133">Transmembrane helix</keyword>
<dbReference type="PANTHER" id="PTHR11893">
    <property type="entry name" value="INNEXIN"/>
    <property type="match status" value="1"/>
</dbReference>
<gene>
    <name evidence="9" type="primary">inx</name>
    <name evidence="11" type="ORF">FBUS_05645</name>
</gene>
<evidence type="ECO:0000256" key="10">
    <source>
        <dbReference type="SAM" id="MobiDB-lite"/>
    </source>
</evidence>
<dbReference type="PRINTS" id="PR01262">
    <property type="entry name" value="INNEXIN"/>
</dbReference>
<dbReference type="GO" id="GO:0005886">
    <property type="term" value="C:plasma membrane"/>
    <property type="evidence" value="ECO:0007669"/>
    <property type="project" value="UniProtKB-SubCell"/>
</dbReference>
<comment type="function">
    <text evidence="9">Structural component of the gap junctions.</text>
</comment>
<feature type="transmembrane region" description="Helical" evidence="9">
    <location>
        <begin position="91"/>
        <end position="111"/>
    </location>
</feature>
<evidence type="ECO:0000256" key="9">
    <source>
        <dbReference type="RuleBase" id="RU010713"/>
    </source>
</evidence>
<dbReference type="GO" id="GO:0005921">
    <property type="term" value="C:gap junction"/>
    <property type="evidence" value="ECO:0007669"/>
    <property type="project" value="UniProtKB-UniRule"/>
</dbReference>
<dbReference type="EMBL" id="LUCM01007570">
    <property type="protein sequence ID" value="KAA0189702.1"/>
    <property type="molecule type" value="Genomic_DNA"/>
</dbReference>
<comment type="caution">
    <text evidence="11">The sequence shown here is derived from an EMBL/GenBank/DDBJ whole genome shotgun (WGS) entry which is preliminary data.</text>
</comment>
<dbReference type="GO" id="GO:0034220">
    <property type="term" value="P:monoatomic ion transmembrane transport"/>
    <property type="evidence" value="ECO:0007669"/>
    <property type="project" value="UniProtKB-KW"/>
</dbReference>
<sequence length="372" mass="43124">MFYIPRLAWQSVSFNRLGTDLNQLVSKASEALVAKSDAKREECIQQVARSLELLLFAHRDYRHGVLADCRRSLSRFVGFLFASKRLGTWTVFAYFCIKLTYLGNTLIQLYIMKTFLNYDQNMFLFAWKLVGNLLSETYWTETLYFPRLAYCTLRVRHLGTRENVYAGVCALPVNMFNEKIYIFLFFWVTIVMICTTISLFVWIIRMCTQHRRRAIIQKYLRLKQLTGSGQIRLFDQGSDTTKSSRKSKSRDIRKSVDGFVNRFLRFDGVFLIHVMTANVGDVITAEVVALLWKAWTTRYAGRPEWEQPSDVSDNEFDYGLPTVDEGRTLTESTMSGQRTLTRNNQGIRRRPIDLPTAGPRHSLPQAPATWTC</sequence>
<comment type="subcellular location">
    <subcellularLocation>
        <location evidence="1 9">Cell membrane</location>
        <topology evidence="1 9">Multi-pass membrane protein</topology>
    </subcellularLocation>
</comment>
<evidence type="ECO:0000313" key="11">
    <source>
        <dbReference type="EMBL" id="KAA0189702.1"/>
    </source>
</evidence>
<dbReference type="OrthoDB" id="5867527at2759"/>
<keyword evidence="12" id="KW-1185">Reference proteome</keyword>
<keyword evidence="7 9" id="KW-0472">Membrane</keyword>
<dbReference type="AlphaFoldDB" id="A0A8E0VI77"/>
<feature type="transmembrane region" description="Helical" evidence="9">
    <location>
        <begin position="180"/>
        <end position="204"/>
    </location>
</feature>
<dbReference type="GO" id="GO:0005243">
    <property type="term" value="F:gap junction channel activity"/>
    <property type="evidence" value="ECO:0007669"/>
    <property type="project" value="TreeGrafter"/>
</dbReference>
<protein>
    <recommendedName>
        <fullName evidence="9">Innexin</fullName>
    </recommendedName>
</protein>
<keyword evidence="2 9" id="KW-0813">Transport</keyword>
<keyword evidence="6 9" id="KW-0406">Ion transport</keyword>
<evidence type="ECO:0000313" key="12">
    <source>
        <dbReference type="Proteomes" id="UP000728185"/>
    </source>
</evidence>
<keyword evidence="4 9" id="KW-0812">Transmembrane</keyword>
<name>A0A8E0VI77_9TREM</name>
<evidence type="ECO:0000256" key="2">
    <source>
        <dbReference type="ARBA" id="ARBA00022448"/>
    </source>
</evidence>
<keyword evidence="3" id="KW-1003">Cell membrane</keyword>
<comment type="similarity">
    <text evidence="9">Belongs to the pannexin family.</text>
</comment>
<evidence type="ECO:0000256" key="6">
    <source>
        <dbReference type="ARBA" id="ARBA00023065"/>
    </source>
</evidence>
<comment type="caution">
    <text evidence="9">Lacks conserved residue(s) required for the propagation of feature annotation.</text>
</comment>